<evidence type="ECO:0000313" key="3">
    <source>
        <dbReference type="Proteomes" id="UP000011761"/>
    </source>
</evidence>
<dbReference type="Proteomes" id="UP000011761">
    <property type="component" value="Unassembled WGS sequence"/>
</dbReference>
<organism evidence="2 3">
    <name type="scientific">Baudoinia panamericana (strain UAMH 10762)</name>
    <name type="common">Angels' share fungus</name>
    <name type="synonym">Baudoinia compniacensis (strain UAMH 10762)</name>
    <dbReference type="NCBI Taxonomy" id="717646"/>
    <lineage>
        <taxon>Eukaryota</taxon>
        <taxon>Fungi</taxon>
        <taxon>Dikarya</taxon>
        <taxon>Ascomycota</taxon>
        <taxon>Pezizomycotina</taxon>
        <taxon>Dothideomycetes</taxon>
        <taxon>Dothideomycetidae</taxon>
        <taxon>Mycosphaerellales</taxon>
        <taxon>Teratosphaeriaceae</taxon>
        <taxon>Baudoinia</taxon>
    </lineage>
</organism>
<dbReference type="AlphaFoldDB" id="M2NAU3"/>
<reference evidence="2 3" key="1">
    <citation type="journal article" date="2012" name="PLoS Pathog.">
        <title>Diverse lifestyles and strategies of plant pathogenesis encoded in the genomes of eighteen Dothideomycetes fungi.</title>
        <authorList>
            <person name="Ohm R.A."/>
            <person name="Feau N."/>
            <person name="Henrissat B."/>
            <person name="Schoch C.L."/>
            <person name="Horwitz B.A."/>
            <person name="Barry K.W."/>
            <person name="Condon B.J."/>
            <person name="Copeland A.C."/>
            <person name="Dhillon B."/>
            <person name="Glaser F."/>
            <person name="Hesse C.N."/>
            <person name="Kosti I."/>
            <person name="LaButti K."/>
            <person name="Lindquist E.A."/>
            <person name="Lucas S."/>
            <person name="Salamov A.A."/>
            <person name="Bradshaw R.E."/>
            <person name="Ciuffetti L."/>
            <person name="Hamelin R.C."/>
            <person name="Kema G.H.J."/>
            <person name="Lawrence C."/>
            <person name="Scott J.A."/>
            <person name="Spatafora J.W."/>
            <person name="Turgeon B.G."/>
            <person name="de Wit P.J.G.M."/>
            <person name="Zhong S."/>
            <person name="Goodwin S.B."/>
            <person name="Grigoriev I.V."/>
        </authorList>
    </citation>
    <scope>NUCLEOTIDE SEQUENCE [LARGE SCALE GENOMIC DNA]</scope>
    <source>
        <strain evidence="2 3">UAMH 10762</strain>
    </source>
</reference>
<dbReference type="KEGG" id="bcom:BAUCODRAFT_122285"/>
<gene>
    <name evidence="2" type="ORF">BAUCODRAFT_122285</name>
</gene>
<accession>M2NAU3</accession>
<dbReference type="HOGENOM" id="CLU_2903855_0_0_1"/>
<proteinExistence type="predicted"/>
<evidence type="ECO:0000313" key="2">
    <source>
        <dbReference type="EMBL" id="EMC96264.1"/>
    </source>
</evidence>
<feature type="signal peptide" evidence="1">
    <location>
        <begin position="1"/>
        <end position="23"/>
    </location>
</feature>
<dbReference type="RefSeq" id="XP_007676417.1">
    <property type="nucleotide sequence ID" value="XM_007678227.1"/>
</dbReference>
<name>M2NAU3_BAUPA</name>
<evidence type="ECO:0000256" key="1">
    <source>
        <dbReference type="SAM" id="SignalP"/>
    </source>
</evidence>
<sequence length="62" mass="6685">MAHLPLALLWAAELYVADDYVNASSMWLAAQLRCGLLVPYNGNHGSPDQGQKTGLDMRLVAG</sequence>
<dbReference type="EMBL" id="KB445555">
    <property type="protein sequence ID" value="EMC96264.1"/>
    <property type="molecule type" value="Genomic_DNA"/>
</dbReference>
<protein>
    <submittedName>
        <fullName evidence="2">Uncharacterized protein</fullName>
    </submittedName>
</protein>
<keyword evidence="3" id="KW-1185">Reference proteome</keyword>
<keyword evidence="1" id="KW-0732">Signal</keyword>
<feature type="chain" id="PRO_5004021626" evidence="1">
    <location>
        <begin position="24"/>
        <end position="62"/>
    </location>
</feature>
<dbReference type="GeneID" id="19107680"/>